<dbReference type="InterPro" id="IPR011041">
    <property type="entry name" value="Quinoprot_gluc/sorb_DH_b-prop"/>
</dbReference>
<dbReference type="InterPro" id="IPR011042">
    <property type="entry name" value="6-blade_b-propeller_TolB-like"/>
</dbReference>
<evidence type="ECO:0000256" key="3">
    <source>
        <dbReference type="ARBA" id="ARBA00023004"/>
    </source>
</evidence>
<dbReference type="InterPro" id="IPR013427">
    <property type="entry name" value="Haem-bd_dom_put"/>
</dbReference>
<keyword evidence="6" id="KW-0472">Membrane</keyword>
<dbReference type="Pfam" id="PF23500">
    <property type="entry name" value="DUF7133"/>
    <property type="match status" value="1"/>
</dbReference>
<proteinExistence type="predicted"/>
<dbReference type="SUPFAM" id="SSF46626">
    <property type="entry name" value="Cytochrome c"/>
    <property type="match status" value="2"/>
</dbReference>
<dbReference type="PANTHER" id="PTHR33546:SF1">
    <property type="entry name" value="LARGE, MULTIFUNCTIONAL SECRETED PROTEIN"/>
    <property type="match status" value="1"/>
</dbReference>
<evidence type="ECO:0000256" key="5">
    <source>
        <dbReference type="SAM" id="MobiDB-lite"/>
    </source>
</evidence>
<keyword evidence="6" id="KW-1133">Transmembrane helix</keyword>
<evidence type="ECO:0000256" key="2">
    <source>
        <dbReference type="ARBA" id="ARBA00022723"/>
    </source>
</evidence>
<keyword evidence="7" id="KW-0732">Signal</keyword>
<dbReference type="InterPro" id="IPR009056">
    <property type="entry name" value="Cyt_c-like_dom"/>
</dbReference>
<feature type="chain" id="PRO_5045615721" evidence="7">
    <location>
        <begin position="24"/>
        <end position="1533"/>
    </location>
</feature>
<dbReference type="InterPro" id="IPR011989">
    <property type="entry name" value="ARM-like"/>
</dbReference>
<dbReference type="RefSeq" id="WP_386819945.1">
    <property type="nucleotide sequence ID" value="NZ_JBHUIT010000010.1"/>
</dbReference>
<evidence type="ECO:0000259" key="8">
    <source>
        <dbReference type="PROSITE" id="PS51007"/>
    </source>
</evidence>
<organism evidence="9 10">
    <name type="scientific">Luteolibacter algae</name>
    <dbReference type="NCBI Taxonomy" id="454151"/>
    <lineage>
        <taxon>Bacteria</taxon>
        <taxon>Pseudomonadati</taxon>
        <taxon>Verrucomicrobiota</taxon>
        <taxon>Verrucomicrobiia</taxon>
        <taxon>Verrucomicrobiales</taxon>
        <taxon>Verrucomicrobiaceae</taxon>
        <taxon>Luteolibacter</taxon>
    </lineage>
</organism>
<keyword evidence="3 4" id="KW-0408">Iron</keyword>
<feature type="domain" description="Cytochrome c" evidence="8">
    <location>
        <begin position="1359"/>
        <end position="1448"/>
    </location>
</feature>
<feature type="transmembrane region" description="Helical" evidence="6">
    <location>
        <begin position="1510"/>
        <end position="1530"/>
    </location>
</feature>
<dbReference type="Pfam" id="PF13646">
    <property type="entry name" value="HEAT_2"/>
    <property type="match status" value="1"/>
</dbReference>
<dbReference type="Proteomes" id="UP001597375">
    <property type="component" value="Unassembled WGS sequence"/>
</dbReference>
<evidence type="ECO:0000256" key="1">
    <source>
        <dbReference type="ARBA" id="ARBA00022617"/>
    </source>
</evidence>
<dbReference type="SUPFAM" id="SSF48371">
    <property type="entry name" value="ARM repeat"/>
    <property type="match status" value="1"/>
</dbReference>
<dbReference type="SUPFAM" id="SSF50952">
    <property type="entry name" value="Soluble quinoprotein glucose dehydrogenase"/>
    <property type="match status" value="1"/>
</dbReference>
<dbReference type="Gene3D" id="2.120.10.30">
    <property type="entry name" value="TolB, C-terminal domain"/>
    <property type="match status" value="1"/>
</dbReference>
<reference evidence="10" key="1">
    <citation type="journal article" date="2019" name="Int. J. Syst. Evol. Microbiol.">
        <title>The Global Catalogue of Microorganisms (GCM) 10K type strain sequencing project: providing services to taxonomists for standard genome sequencing and annotation.</title>
        <authorList>
            <consortium name="The Broad Institute Genomics Platform"/>
            <consortium name="The Broad Institute Genome Sequencing Center for Infectious Disease"/>
            <person name="Wu L."/>
            <person name="Ma J."/>
        </authorList>
    </citation>
    <scope>NUCLEOTIDE SEQUENCE [LARGE SCALE GENOMIC DNA]</scope>
    <source>
        <strain evidence="10">CGMCC 4.7106</strain>
    </source>
</reference>
<dbReference type="Gene3D" id="1.10.760.10">
    <property type="entry name" value="Cytochrome c-like domain"/>
    <property type="match status" value="2"/>
</dbReference>
<dbReference type="InterPro" id="IPR036909">
    <property type="entry name" value="Cyt_c-like_dom_sf"/>
</dbReference>
<feature type="region of interest" description="Disordered" evidence="5">
    <location>
        <begin position="1466"/>
        <end position="1500"/>
    </location>
</feature>
<evidence type="ECO:0000313" key="9">
    <source>
        <dbReference type="EMBL" id="MFD2256653.1"/>
    </source>
</evidence>
<keyword evidence="6" id="KW-0812">Transmembrane</keyword>
<feature type="signal peptide" evidence="7">
    <location>
        <begin position="1"/>
        <end position="23"/>
    </location>
</feature>
<dbReference type="EMBL" id="JBHUIT010000010">
    <property type="protein sequence ID" value="MFD2256653.1"/>
    <property type="molecule type" value="Genomic_DNA"/>
</dbReference>
<keyword evidence="10" id="KW-1185">Reference proteome</keyword>
<accession>A0ABW5D8C9</accession>
<protein>
    <submittedName>
        <fullName evidence="9">HEAT repeat domain-containing protein</fullName>
    </submittedName>
</protein>
<keyword evidence="2 4" id="KW-0479">Metal-binding</keyword>
<dbReference type="InterPro" id="IPR055557">
    <property type="entry name" value="DUF7133"/>
</dbReference>
<feature type="compositionally biased region" description="Basic and acidic residues" evidence="5">
    <location>
        <begin position="1337"/>
        <end position="1357"/>
    </location>
</feature>
<dbReference type="Pfam" id="PF00034">
    <property type="entry name" value="Cytochrom_C"/>
    <property type="match status" value="1"/>
</dbReference>
<evidence type="ECO:0000313" key="10">
    <source>
        <dbReference type="Proteomes" id="UP001597375"/>
    </source>
</evidence>
<comment type="caution">
    <text evidence="9">The sequence shown here is derived from an EMBL/GenBank/DDBJ whole genome shotgun (WGS) entry which is preliminary data.</text>
</comment>
<dbReference type="PANTHER" id="PTHR33546">
    <property type="entry name" value="LARGE, MULTIFUNCTIONAL SECRETED PROTEIN-RELATED"/>
    <property type="match status" value="1"/>
</dbReference>
<evidence type="ECO:0000256" key="6">
    <source>
        <dbReference type="SAM" id="Phobius"/>
    </source>
</evidence>
<sequence length="1533" mass="166017">MKKSPVHLSTVLWLAIASGSAHGAFQSFEGDGYGDWAVSGEAFGASPVHGTIDGLDGSFSTFSGDSFAASVYGDESATGTLTSPEFKISKDYIWFLVAGGDSAGKTAIQLLIDGKVEYETTGKRSLRFEGVRWDVRRFMGKKAVIRLVDDATGPWGFIAADEITMTNGMRLDFPPPTRNGEVFVEGLVPTPELPGATIPEGSTLKIEATSEEHGIASPTAISVDEKGGVFVAETHRLRHGVGDDRDSLYWYLEDLRAQTTDDRREMYKRHEDKFSHEFMTEKSEILRHISDTNGDGKMDSSKVFADGFNDELDGVASGVFAFDGAVYFACIPKVYNLLDKDSDGVADERKIIADGMGVRVSFSGHDMNGFALGPDGRVYGTIGDRGFSFTTKEGEKLHHPNEGAAFRFDLDGSNFELFHIGLRNPKEIAFDRFGNAFSVDNNSDQGDSARVVYLVEGGNSGWQMENQTMHSFHRQIGLENRPPNRWMDEKMWELENDSQPAYIVPPVALLTSGPSGLTYHPGTGFLESEKDRFLVCDYRGSSAKSSIWSFGMEPKGAGMQIAQPRQFARGIAATDLEYSFDGRLFISDYVTGWTSHDDGRLLSLNAGENLYLPEETADTAKTISGNFDERTSEALAALLSHPDSRIRLRAQIALTRKADAVATFEKALASEDQMTRIHSVWGLGIIARRGFAPSATDDFSPIPPKGLREEAAGKLIPLLEDPDPEIRFQTARAISEAPISGDSLPLGKLLNDQSSRVRSAAAIAIGRMKAIGQYSAILDLLRKNNGRDVYLRHAGIYALEHIVSSPRQISPLYTDPSPAVRVAAVVALRRMKSEEVARFVNDEDPKVQNEAIRAIYDNDHKQMLGMVAALLDDLDSREWSPFMLRRLVHSAYRSGGEENAKRLMNVLANDKLPEEVRAEALRLLQEWEKPFPADQLTGHWRPLEPRSAETIKPVLAEAMPVLLKNDGMVLEGALGLIEQYHIDVAALDGKTLKALFENPELPPATRAGALTLYIERDEADLTSVLKELAISKDDAIALTALKSLAERSPQAAIPALRAAVSSDSASRVQKAWPVISSIPGDETAGIIASGLKSLIELEGISPGAIELLEAAKTRKEPMVAKALAEFEKAVSESQDPLAKFNIALEGGNPENGASLFNSHPSGQCLRCHKADDKVHSAGGDAGPNLAGIATRHERRYFLESMILPAAVVAPGYGITSVTFKNGASLAGNFIEETPEEITISTPEKTYRIKRSDIESFSPPVSAMPPMDQLLSPTEIRDLVAWLGSLDKAKKATKGPQAELLDPATLPGAKPQSSNEAKDQTLIPISTAGQENGGEPVVKSKESEAKAIDDEKANAEASSEEMKLGKQQFAICAACHGQSGEGTAAGPPLAGSEWVNGPAENLILIQLRGLVGPITVKGQNYSFPAGMTPLAYQNDQQIAAVLTYIRSSFGNNAPPVSPEEVAALRKENEGKPQLQASDLIEPEPYGTAPAPEDIGKEAPSKYDDLKTSSGLPGWILVALPLFVIGCLVAGLRRK</sequence>
<dbReference type="Gene3D" id="1.25.10.10">
    <property type="entry name" value="Leucine-rich Repeat Variant"/>
    <property type="match status" value="2"/>
</dbReference>
<dbReference type="InterPro" id="IPR016024">
    <property type="entry name" value="ARM-type_fold"/>
</dbReference>
<dbReference type="NCBIfam" id="TIGR02603">
    <property type="entry name" value="CxxCH_TIGR02603"/>
    <property type="match status" value="1"/>
</dbReference>
<evidence type="ECO:0000256" key="4">
    <source>
        <dbReference type="PROSITE-ProRule" id="PRU00433"/>
    </source>
</evidence>
<feature type="domain" description="Cytochrome c" evidence="8">
    <location>
        <begin position="1147"/>
        <end position="1286"/>
    </location>
</feature>
<evidence type="ECO:0000256" key="7">
    <source>
        <dbReference type="SAM" id="SignalP"/>
    </source>
</evidence>
<name>A0ABW5D8C9_9BACT</name>
<dbReference type="PROSITE" id="PS51007">
    <property type="entry name" value="CYTC"/>
    <property type="match status" value="2"/>
</dbReference>
<feature type="region of interest" description="Disordered" evidence="5">
    <location>
        <begin position="1291"/>
        <end position="1357"/>
    </location>
</feature>
<gene>
    <name evidence="9" type="ORF">ACFSSA_08195</name>
</gene>
<keyword evidence="1 4" id="KW-0349">Heme</keyword>